<dbReference type="OrthoDB" id="9937193at2"/>
<dbReference type="RefSeq" id="WP_011585681.1">
    <property type="nucleotide sequence ID" value="NC_008255.1"/>
</dbReference>
<evidence type="ECO:0000313" key="2">
    <source>
        <dbReference type="Proteomes" id="UP000001822"/>
    </source>
</evidence>
<dbReference type="KEGG" id="chu:CHU_2303"/>
<keyword evidence="2" id="KW-1185">Reference proteome</keyword>
<organism evidence="1 2">
    <name type="scientific">Cytophaga hutchinsonii (strain ATCC 33406 / DSM 1761 / CIP 103989 / NBRC 15051 / NCIMB 9469 / D465)</name>
    <dbReference type="NCBI Taxonomy" id="269798"/>
    <lineage>
        <taxon>Bacteria</taxon>
        <taxon>Pseudomonadati</taxon>
        <taxon>Bacteroidota</taxon>
        <taxon>Cytophagia</taxon>
        <taxon>Cytophagales</taxon>
        <taxon>Cytophagaceae</taxon>
        <taxon>Cytophaga</taxon>
    </lineage>
</organism>
<reference evidence="1 2" key="1">
    <citation type="journal article" date="2007" name="Appl. Environ. Microbiol.">
        <title>Genome sequence of the cellulolytic gliding bacterium Cytophaga hutchinsonii.</title>
        <authorList>
            <person name="Xie G."/>
            <person name="Bruce D.C."/>
            <person name="Challacombe J.F."/>
            <person name="Chertkov O."/>
            <person name="Detter J.C."/>
            <person name="Gilna P."/>
            <person name="Han C.S."/>
            <person name="Lucas S."/>
            <person name="Misra M."/>
            <person name="Myers G.L."/>
            <person name="Richardson P."/>
            <person name="Tapia R."/>
            <person name="Thayer N."/>
            <person name="Thompson L.S."/>
            <person name="Brettin T.S."/>
            <person name="Henrissat B."/>
            <person name="Wilson D.B."/>
            <person name="McBride M.J."/>
        </authorList>
    </citation>
    <scope>NUCLEOTIDE SEQUENCE [LARGE SCALE GENOMIC DNA]</scope>
    <source>
        <strain evidence="2">ATCC 33406 / DSM 1761 / CIP 103989 / NBRC 15051 / NCIMB 9469 / D465</strain>
    </source>
</reference>
<name>A0A6N4STL2_CYTH3</name>
<evidence type="ECO:0000313" key="1">
    <source>
        <dbReference type="EMBL" id="ABG59564.1"/>
    </source>
</evidence>
<dbReference type="Proteomes" id="UP000001822">
    <property type="component" value="Chromosome"/>
</dbReference>
<gene>
    <name evidence="1" type="ordered locus">CHU_2303</name>
</gene>
<accession>A0A6N4STL2</accession>
<proteinExistence type="predicted"/>
<protein>
    <submittedName>
        <fullName evidence="1">Uncharacterized protein</fullName>
    </submittedName>
</protein>
<dbReference type="AlphaFoldDB" id="A0A6N4STL2"/>
<sequence length="112" mass="12968">MKHNNQEIRTDGPYVYNEELPVWLVAVSGWGSEDINSAHERMRAYLLAAEKLKINIQFTTRLGTFQSYKHAPAVAKEIMQHNDTTFAVYTTKLGENWQKTFHDEMSKHLNGK</sequence>
<dbReference type="EMBL" id="CP000383">
    <property type="protein sequence ID" value="ABG59564.1"/>
    <property type="molecule type" value="Genomic_DNA"/>
</dbReference>